<dbReference type="KEGG" id="asn:102383200"/>
<dbReference type="Pfam" id="PF04488">
    <property type="entry name" value="Gly_transf_sug"/>
    <property type="match status" value="1"/>
</dbReference>
<dbReference type="RefSeq" id="XP_006021099.1">
    <property type="nucleotide sequence ID" value="XM_006021037.2"/>
</dbReference>
<dbReference type="Proteomes" id="UP000189705">
    <property type="component" value="Unplaced"/>
</dbReference>
<dbReference type="InterPro" id="IPR007652">
    <property type="entry name" value="A1-4-GlycosylTfrase_dom"/>
</dbReference>
<evidence type="ECO:0000313" key="9">
    <source>
        <dbReference type="Proteomes" id="UP000189705"/>
    </source>
</evidence>
<keyword evidence="3" id="KW-0328">Glycosyltransferase</keyword>
<evidence type="ECO:0000256" key="3">
    <source>
        <dbReference type="ARBA" id="ARBA00022676"/>
    </source>
</evidence>
<sequence>MLRKIQILLGVFFVFAFGILYEFSRHPGCLFSCMPIAKKLPTFKGVISQGNSIIFLETTDRLEPSPLVSCSVESAARIYHDRPIVFFMKGLKSNIRWDPKNTSTAFSLLSALKNVFIVPLQMETLLQKTPLLSWYHKVNETQEKNWVHVSSDASRLAIIWKYGGLYMDTDIISIRPIPVKTFIAAQASQVASNGIFSFPHHHSFIWHCMKNFVENYNADIWGHQGPYLMTRVLKTLCNLSNFKAVEDQCCRKIFFLNPQRFYPIPYPLWEKYYEVWDIHLNFSDSYFNDSYALHLWNYMNQQQKAVVAGSNTLAENLYKTYCPITYKKLILDRHRSVCKRE</sequence>
<dbReference type="InterPro" id="IPR029044">
    <property type="entry name" value="Nucleotide-diphossugar_trans"/>
</dbReference>
<keyword evidence="9" id="KW-1185">Reference proteome</keyword>
<dbReference type="OrthoDB" id="407609at2759"/>
<dbReference type="GO" id="GO:0006493">
    <property type="term" value="P:protein O-linked glycosylation"/>
    <property type="evidence" value="ECO:0007669"/>
    <property type="project" value="TreeGrafter"/>
</dbReference>
<keyword evidence="7" id="KW-1133">Transmembrane helix</keyword>
<evidence type="ECO:0000259" key="8">
    <source>
        <dbReference type="Pfam" id="PF04572"/>
    </source>
</evidence>
<dbReference type="STRING" id="38654.A0A1U7RN39"/>
<dbReference type="InterPro" id="IPR051981">
    <property type="entry name" value="Glycosyltransf_32"/>
</dbReference>
<name>A0A1U7RN39_ALLSI</name>
<dbReference type="Gene3D" id="3.90.550.20">
    <property type="match status" value="1"/>
</dbReference>
<accession>A0A1U7RN39</accession>
<dbReference type="eggNOG" id="KOG1928">
    <property type="taxonomic scope" value="Eukaryota"/>
</dbReference>
<evidence type="ECO:0000256" key="5">
    <source>
        <dbReference type="ARBA" id="ARBA00023034"/>
    </source>
</evidence>
<evidence type="ECO:0000256" key="1">
    <source>
        <dbReference type="ARBA" id="ARBA00004323"/>
    </source>
</evidence>
<dbReference type="AlphaFoldDB" id="A0A1U7RN39"/>
<keyword evidence="4" id="KW-0808">Transferase</keyword>
<feature type="domain" description="Alpha 1,4-glycosyltransferase" evidence="8">
    <location>
        <begin position="198"/>
        <end position="328"/>
    </location>
</feature>
<evidence type="ECO:0000256" key="2">
    <source>
        <dbReference type="ARBA" id="ARBA00009003"/>
    </source>
</evidence>
<protein>
    <submittedName>
        <fullName evidence="10">Alpha-1,4-N-acetylglucosaminyltransferase</fullName>
    </submittedName>
</protein>
<proteinExistence type="inferred from homology"/>
<gene>
    <name evidence="10" type="primary">A4GNT</name>
</gene>
<evidence type="ECO:0000256" key="6">
    <source>
        <dbReference type="ARBA" id="ARBA00023136"/>
    </source>
</evidence>
<dbReference type="InterPro" id="IPR007577">
    <property type="entry name" value="GlycoTrfase_DXD_sugar-bd_CS"/>
</dbReference>
<organism evidence="9 10">
    <name type="scientific">Alligator sinensis</name>
    <name type="common">Chinese alligator</name>
    <dbReference type="NCBI Taxonomy" id="38654"/>
    <lineage>
        <taxon>Eukaryota</taxon>
        <taxon>Metazoa</taxon>
        <taxon>Chordata</taxon>
        <taxon>Craniata</taxon>
        <taxon>Vertebrata</taxon>
        <taxon>Euteleostomi</taxon>
        <taxon>Archelosauria</taxon>
        <taxon>Archosauria</taxon>
        <taxon>Crocodylia</taxon>
        <taxon>Alligatoridae</taxon>
        <taxon>Alligatorinae</taxon>
        <taxon>Alligator</taxon>
    </lineage>
</organism>
<evidence type="ECO:0000256" key="4">
    <source>
        <dbReference type="ARBA" id="ARBA00022679"/>
    </source>
</evidence>
<dbReference type="Pfam" id="PF04572">
    <property type="entry name" value="Gb3_synth"/>
    <property type="match status" value="1"/>
</dbReference>
<dbReference type="InParanoid" id="A0A1U7RN39"/>
<dbReference type="SUPFAM" id="SSF53448">
    <property type="entry name" value="Nucleotide-diphospho-sugar transferases"/>
    <property type="match status" value="1"/>
</dbReference>
<keyword evidence="5" id="KW-0333">Golgi apparatus</keyword>
<dbReference type="CTD" id="51146"/>
<comment type="subcellular location">
    <subcellularLocation>
        <location evidence="1">Golgi apparatus membrane</location>
        <topology evidence="1">Single-pass type II membrane protein</topology>
    </subcellularLocation>
</comment>
<reference evidence="10" key="1">
    <citation type="submission" date="2025-08" db="UniProtKB">
        <authorList>
            <consortium name="RefSeq"/>
        </authorList>
    </citation>
    <scope>IDENTIFICATION</scope>
</reference>
<dbReference type="GO" id="GO:0000139">
    <property type="term" value="C:Golgi membrane"/>
    <property type="evidence" value="ECO:0007669"/>
    <property type="project" value="UniProtKB-SubCell"/>
</dbReference>
<evidence type="ECO:0000313" key="10">
    <source>
        <dbReference type="RefSeq" id="XP_006021099.1"/>
    </source>
</evidence>
<keyword evidence="6 7" id="KW-0472">Membrane</keyword>
<dbReference type="GO" id="GO:0008375">
    <property type="term" value="F:acetylglucosaminyltransferase activity"/>
    <property type="evidence" value="ECO:0007669"/>
    <property type="project" value="TreeGrafter"/>
</dbReference>
<dbReference type="PANTHER" id="PTHR12042">
    <property type="entry name" value="LACTOSYLCERAMIDE 4-ALPHA-GALACTOSYLTRANSFERASE ALPHA- 1,4-GALACTOSYLTRANSFERASE"/>
    <property type="match status" value="1"/>
</dbReference>
<dbReference type="PANTHER" id="PTHR12042:SF16">
    <property type="entry name" value="ALPHA-1,4-N-ACETYLGLUCOSAMINYLTRANSFERASE"/>
    <property type="match status" value="1"/>
</dbReference>
<dbReference type="GeneID" id="102383200"/>
<keyword evidence="7" id="KW-0812">Transmembrane</keyword>
<comment type="similarity">
    <text evidence="2">Belongs to the glycosyltransferase 32 family.</text>
</comment>
<feature type="transmembrane region" description="Helical" evidence="7">
    <location>
        <begin position="7"/>
        <end position="24"/>
    </location>
</feature>
<evidence type="ECO:0000256" key="7">
    <source>
        <dbReference type="SAM" id="Phobius"/>
    </source>
</evidence>